<dbReference type="InterPro" id="IPR036259">
    <property type="entry name" value="MFS_trans_sf"/>
</dbReference>
<dbReference type="GO" id="GO:0005886">
    <property type="term" value="C:plasma membrane"/>
    <property type="evidence" value="ECO:0007669"/>
    <property type="project" value="UniProtKB-SubCell"/>
</dbReference>
<dbReference type="PANTHER" id="PTHR43266:SF2">
    <property type="entry name" value="MAJOR FACILITATOR SUPERFAMILY (MFS) PROFILE DOMAIN-CONTAINING PROTEIN"/>
    <property type="match status" value="1"/>
</dbReference>
<evidence type="ECO:0000256" key="6">
    <source>
        <dbReference type="ARBA" id="ARBA00023136"/>
    </source>
</evidence>
<feature type="transmembrane region" description="Helical" evidence="7">
    <location>
        <begin position="155"/>
        <end position="175"/>
    </location>
</feature>
<dbReference type="CDD" id="cd06173">
    <property type="entry name" value="MFS_MefA_like"/>
    <property type="match status" value="1"/>
</dbReference>
<evidence type="ECO:0000256" key="3">
    <source>
        <dbReference type="ARBA" id="ARBA00022475"/>
    </source>
</evidence>
<organism evidence="8 9">
    <name type="scientific">Sorangium cellulosum</name>
    <name type="common">Polyangium cellulosum</name>
    <dbReference type="NCBI Taxonomy" id="56"/>
    <lineage>
        <taxon>Bacteria</taxon>
        <taxon>Pseudomonadati</taxon>
        <taxon>Myxococcota</taxon>
        <taxon>Polyangia</taxon>
        <taxon>Polyangiales</taxon>
        <taxon>Polyangiaceae</taxon>
        <taxon>Sorangium</taxon>
    </lineage>
</organism>
<feature type="transmembrane region" description="Helical" evidence="7">
    <location>
        <begin position="59"/>
        <end position="84"/>
    </location>
</feature>
<dbReference type="SUPFAM" id="SSF103473">
    <property type="entry name" value="MFS general substrate transporter"/>
    <property type="match status" value="1"/>
</dbReference>
<keyword evidence="4 7" id="KW-0812">Transmembrane</keyword>
<evidence type="ECO:0000256" key="4">
    <source>
        <dbReference type="ARBA" id="ARBA00022692"/>
    </source>
</evidence>
<dbReference type="AlphaFoldDB" id="A0A4P2R054"/>
<sequence>MNSGRRDPSAASASPRPSLLRRRPQFRRVWLSEIVSLLGDWMSFVAVSLLALGGEGGGVVALALVMVGHHLPNALFAPVAGVLADRLDRRWLLVATSVVQGALTVAMLGAAVLGSVVAVQVLVFARASVGALRLPAQSAVLRHVVEEDELLEANAIASATWSVMFAVGMAAGGLIASLGPAAALALDAASFGLSALFLWGLPPMVAEGRPAEGGVLSALASVRRDIALAWKHAWDRPPLLDAVLAKTPVHLANGGALLLLNLVAAERAFAGTAALTLGVLQCVRGAGTGVGPLVGVALVRRGLRGELAATGAAWMTFAAIAAFSVTGHAAALIAVALVWGLGSGANWVLSSAEIQRLSPDRFVGRLSAIDNLVLTVGLCATSLGGAMLVERVGVPGVAAWLGLGAGVVAWLGSQWMLRRRAAAVRGQGAAEAAAEPEALSLRHGTERR</sequence>
<name>A0A4P2R054_SORCE</name>
<feature type="transmembrane region" description="Helical" evidence="7">
    <location>
        <begin position="91"/>
        <end position="111"/>
    </location>
</feature>
<dbReference type="GO" id="GO:0022857">
    <property type="term" value="F:transmembrane transporter activity"/>
    <property type="evidence" value="ECO:0007669"/>
    <property type="project" value="InterPro"/>
</dbReference>
<gene>
    <name evidence="8" type="ORF">SOCE836_085010</name>
</gene>
<dbReference type="Gene3D" id="1.20.1250.20">
    <property type="entry name" value="MFS general substrate transporter like domains"/>
    <property type="match status" value="1"/>
</dbReference>
<proteinExistence type="predicted"/>
<feature type="transmembrane region" description="Helical" evidence="7">
    <location>
        <begin position="394"/>
        <end position="412"/>
    </location>
</feature>
<dbReference type="EMBL" id="CP012672">
    <property type="protein sequence ID" value="AUX36294.1"/>
    <property type="molecule type" value="Genomic_DNA"/>
</dbReference>
<reference evidence="8 9" key="1">
    <citation type="submission" date="2015-09" db="EMBL/GenBank/DDBJ databases">
        <title>Sorangium comparison.</title>
        <authorList>
            <person name="Zaburannyi N."/>
            <person name="Bunk B."/>
            <person name="Overmann J."/>
            <person name="Mueller R."/>
        </authorList>
    </citation>
    <scope>NUCLEOTIDE SEQUENCE [LARGE SCALE GENOMIC DNA]</scope>
    <source>
        <strain evidence="8 9">So ce836</strain>
    </source>
</reference>
<evidence type="ECO:0000256" key="7">
    <source>
        <dbReference type="SAM" id="Phobius"/>
    </source>
</evidence>
<evidence type="ECO:0000313" key="9">
    <source>
        <dbReference type="Proteomes" id="UP000295497"/>
    </source>
</evidence>
<comment type="subcellular location">
    <subcellularLocation>
        <location evidence="1">Cell membrane</location>
        <topology evidence="1">Multi-pass membrane protein</topology>
    </subcellularLocation>
</comment>
<evidence type="ECO:0000256" key="1">
    <source>
        <dbReference type="ARBA" id="ARBA00004651"/>
    </source>
</evidence>
<dbReference type="PANTHER" id="PTHR43266">
    <property type="entry name" value="MACROLIDE-EFFLUX PROTEIN"/>
    <property type="match status" value="1"/>
</dbReference>
<dbReference type="Proteomes" id="UP000295497">
    <property type="component" value="Chromosome"/>
</dbReference>
<evidence type="ECO:0000256" key="2">
    <source>
        <dbReference type="ARBA" id="ARBA00022448"/>
    </source>
</evidence>
<accession>A0A4P2R054</accession>
<keyword evidence="3" id="KW-1003">Cell membrane</keyword>
<keyword evidence="6 7" id="KW-0472">Membrane</keyword>
<evidence type="ECO:0000313" key="8">
    <source>
        <dbReference type="EMBL" id="AUX36294.1"/>
    </source>
</evidence>
<dbReference type="RefSeq" id="WP_129579140.1">
    <property type="nucleotide sequence ID" value="NZ_CP012672.1"/>
</dbReference>
<evidence type="ECO:0000256" key="5">
    <source>
        <dbReference type="ARBA" id="ARBA00022989"/>
    </source>
</evidence>
<keyword evidence="5 7" id="KW-1133">Transmembrane helix</keyword>
<dbReference type="Pfam" id="PF07690">
    <property type="entry name" value="MFS_1"/>
    <property type="match status" value="1"/>
</dbReference>
<protein>
    <submittedName>
        <fullName evidence="8">MFS transporter</fullName>
    </submittedName>
</protein>
<keyword evidence="2" id="KW-0813">Transport</keyword>
<feature type="transmembrane region" description="Helical" evidence="7">
    <location>
        <begin position="29"/>
        <end position="53"/>
    </location>
</feature>
<dbReference type="InterPro" id="IPR011701">
    <property type="entry name" value="MFS"/>
</dbReference>